<dbReference type="Proteomes" id="UP001597353">
    <property type="component" value="Unassembled WGS sequence"/>
</dbReference>
<dbReference type="RefSeq" id="WP_390260294.1">
    <property type="nucleotide sequence ID" value="NZ_JBHUGH010000005.1"/>
</dbReference>
<name>A0ABW4S4J5_9RHOB</name>
<proteinExistence type="predicted"/>
<protein>
    <submittedName>
        <fullName evidence="1">Uncharacterized protein</fullName>
    </submittedName>
</protein>
<organism evidence="1 2">
    <name type="scientific">Halodurantibacterium flavum</name>
    <dbReference type="NCBI Taxonomy" id="1382802"/>
    <lineage>
        <taxon>Bacteria</taxon>
        <taxon>Pseudomonadati</taxon>
        <taxon>Pseudomonadota</taxon>
        <taxon>Alphaproteobacteria</taxon>
        <taxon>Rhodobacterales</taxon>
        <taxon>Paracoccaceae</taxon>
        <taxon>Halodurantibacterium</taxon>
    </lineage>
</organism>
<dbReference type="EMBL" id="JBHUGH010000005">
    <property type="protein sequence ID" value="MFD1911978.1"/>
    <property type="molecule type" value="Genomic_DNA"/>
</dbReference>
<evidence type="ECO:0000313" key="1">
    <source>
        <dbReference type="EMBL" id="MFD1911978.1"/>
    </source>
</evidence>
<accession>A0ABW4S4J5</accession>
<sequence length="84" mass="9485">MARLTDYHSPFGGPSLGMRKNAEGYEIYFDDGVARRLIWRVASPGISEHRLGDALRSAIHQTRVLPALYAELRQRGIAIESVFR</sequence>
<reference evidence="2" key="1">
    <citation type="journal article" date="2019" name="Int. J. Syst. Evol. Microbiol.">
        <title>The Global Catalogue of Microorganisms (GCM) 10K type strain sequencing project: providing services to taxonomists for standard genome sequencing and annotation.</title>
        <authorList>
            <consortium name="The Broad Institute Genomics Platform"/>
            <consortium name="The Broad Institute Genome Sequencing Center for Infectious Disease"/>
            <person name="Wu L."/>
            <person name="Ma J."/>
        </authorList>
    </citation>
    <scope>NUCLEOTIDE SEQUENCE [LARGE SCALE GENOMIC DNA]</scope>
    <source>
        <strain evidence="2">CGMCC 4.7242</strain>
    </source>
</reference>
<keyword evidence="2" id="KW-1185">Reference proteome</keyword>
<comment type="caution">
    <text evidence="1">The sequence shown here is derived from an EMBL/GenBank/DDBJ whole genome shotgun (WGS) entry which is preliminary data.</text>
</comment>
<gene>
    <name evidence="1" type="ORF">ACFSGJ_07090</name>
</gene>
<evidence type="ECO:0000313" key="2">
    <source>
        <dbReference type="Proteomes" id="UP001597353"/>
    </source>
</evidence>